<sequence>MATVLERLRWDSQKFPFCCEPFLAIVSVFPEHGWAGGSQVLGSYDLNQTDLICSEMLKPEFCKVRQSSNMDVFTQPRRPITRSRSFGDMLCKSPSLQMFAQIIEKPRELKSPRQRRVTVGEAASYLPLSALNGNYNEKNMKLNVAKTLREMNTEEVCQWFTSIGLQKCLPLIREAQLCGEDLASINMNILESLQITTMEDREHLLSAIFNELDNPSNISQKINNAFGSANGPLHSASFPTMSKSTSSPHLSCLTRNRRSLKLKNNTQTYTVQRNSQFIEIAINVSQQIVHLRTPKETTVGKIVDSCLKMVGMTEDRSLFSIKHTEGSSEELSPDRQVGSLPGADNRQLELHLCKLDKPRVPPRHHPGTSSMNGHHQVVKPLQVQPEKDTRIKELNQQVDSLQNIILQVQELHQGLVVFCSELKTMEGPVDVERLGSVELKQRLELVQGRLHDKHLTLQTLRDNMNTTNGFKKKQLEVRLLEKIKLNCEVFKEEISIVHLNRQLAHLQAALQESLIKEKKPKKPIRSLSQLVSPQSPAMLLVVDESREPGGHYSFTYRYREGSGLVVVQVGNTHLCVDDRLVEVNGFPVVNSTEAELTDLLYREHCAQIVVLRRPLSSHQPPLLVAVNPSDPVQTDCPEMDVVTMDTPQRRRVMAV</sequence>
<name>A0AAW0NL17_9GOBI</name>
<protein>
    <recommendedName>
        <fullName evidence="2">SAM domain-containing protein</fullName>
    </recommendedName>
</protein>
<dbReference type="PROSITE" id="PS50105">
    <property type="entry name" value="SAM_DOMAIN"/>
    <property type="match status" value="1"/>
</dbReference>
<keyword evidence="4" id="KW-1185">Reference proteome</keyword>
<dbReference type="PANTHER" id="PTHR12573">
    <property type="entry name" value="AT09986P-RELATED"/>
    <property type="match status" value="1"/>
</dbReference>
<dbReference type="SMART" id="SM00454">
    <property type="entry name" value="SAM"/>
    <property type="match status" value="1"/>
</dbReference>
<reference evidence="4" key="1">
    <citation type="submission" date="2024-04" db="EMBL/GenBank/DDBJ databases">
        <title>Salinicola lusitanus LLJ914,a marine bacterium isolated from the Okinawa Trough.</title>
        <authorList>
            <person name="Li J."/>
        </authorList>
    </citation>
    <scope>NUCLEOTIDE SEQUENCE [LARGE SCALE GENOMIC DNA]</scope>
</reference>
<dbReference type="AlphaFoldDB" id="A0AAW0NL17"/>
<dbReference type="InterPro" id="IPR036034">
    <property type="entry name" value="PDZ_sf"/>
</dbReference>
<dbReference type="SUPFAM" id="SSF47769">
    <property type="entry name" value="SAM/Pointed domain"/>
    <property type="match status" value="1"/>
</dbReference>
<proteinExistence type="predicted"/>
<dbReference type="Proteomes" id="UP001460270">
    <property type="component" value="Unassembled WGS sequence"/>
</dbReference>
<evidence type="ECO:0000259" key="2">
    <source>
        <dbReference type="PROSITE" id="PS50105"/>
    </source>
</evidence>
<evidence type="ECO:0000313" key="3">
    <source>
        <dbReference type="EMBL" id="KAK7901978.1"/>
    </source>
</evidence>
<evidence type="ECO:0000256" key="1">
    <source>
        <dbReference type="SAM" id="MobiDB-lite"/>
    </source>
</evidence>
<dbReference type="CDD" id="cd09487">
    <property type="entry name" value="SAM_superfamily"/>
    <property type="match status" value="1"/>
</dbReference>
<dbReference type="PANTHER" id="PTHR12573:SF4">
    <property type="entry name" value="AT09986P-RELATED"/>
    <property type="match status" value="1"/>
</dbReference>
<evidence type="ECO:0000313" key="4">
    <source>
        <dbReference type="Proteomes" id="UP001460270"/>
    </source>
</evidence>
<gene>
    <name evidence="3" type="ORF">WMY93_018747</name>
</gene>
<feature type="region of interest" description="Disordered" evidence="1">
    <location>
        <begin position="357"/>
        <end position="377"/>
    </location>
</feature>
<dbReference type="EMBL" id="JBBPFD010000013">
    <property type="protein sequence ID" value="KAK7901978.1"/>
    <property type="molecule type" value="Genomic_DNA"/>
</dbReference>
<dbReference type="Pfam" id="PF07647">
    <property type="entry name" value="SAM_2"/>
    <property type="match status" value="1"/>
</dbReference>
<dbReference type="InterPro" id="IPR001660">
    <property type="entry name" value="SAM"/>
</dbReference>
<dbReference type="SUPFAM" id="SSF50156">
    <property type="entry name" value="PDZ domain-like"/>
    <property type="match status" value="1"/>
</dbReference>
<feature type="domain" description="SAM" evidence="2">
    <location>
        <begin position="151"/>
        <end position="208"/>
    </location>
</feature>
<dbReference type="Gene3D" id="1.10.150.50">
    <property type="entry name" value="Transcription Factor, Ets-1"/>
    <property type="match status" value="1"/>
</dbReference>
<comment type="caution">
    <text evidence="3">The sequence shown here is derived from an EMBL/GenBank/DDBJ whole genome shotgun (WGS) entry which is preliminary data.</text>
</comment>
<dbReference type="InterPro" id="IPR013761">
    <property type="entry name" value="SAM/pointed_sf"/>
</dbReference>
<accession>A0AAW0NL17</accession>
<organism evidence="3 4">
    <name type="scientific">Mugilogobius chulae</name>
    <name type="common">yellowstripe goby</name>
    <dbReference type="NCBI Taxonomy" id="88201"/>
    <lineage>
        <taxon>Eukaryota</taxon>
        <taxon>Metazoa</taxon>
        <taxon>Chordata</taxon>
        <taxon>Craniata</taxon>
        <taxon>Vertebrata</taxon>
        <taxon>Euteleostomi</taxon>
        <taxon>Actinopterygii</taxon>
        <taxon>Neopterygii</taxon>
        <taxon>Teleostei</taxon>
        <taxon>Neoteleostei</taxon>
        <taxon>Acanthomorphata</taxon>
        <taxon>Gobiaria</taxon>
        <taxon>Gobiiformes</taxon>
        <taxon>Gobioidei</taxon>
        <taxon>Gobiidae</taxon>
        <taxon>Gobionellinae</taxon>
        <taxon>Mugilogobius</taxon>
    </lineage>
</organism>